<keyword evidence="4" id="KW-0472">Membrane</keyword>
<dbReference type="OrthoDB" id="292738at2"/>
<dbReference type="EMBL" id="CP036278">
    <property type="protein sequence ID" value="QDU54217.1"/>
    <property type="molecule type" value="Genomic_DNA"/>
</dbReference>
<keyword evidence="3" id="KW-1133">Transmembrane helix</keyword>
<evidence type="ECO:0000313" key="8">
    <source>
        <dbReference type="EMBL" id="QDU54217.1"/>
    </source>
</evidence>
<keyword evidence="5 6" id="KW-0807">Transducer</keyword>
<organism evidence="8 9">
    <name type="scientific">Aeoliella mucimassa</name>
    <dbReference type="NCBI Taxonomy" id="2527972"/>
    <lineage>
        <taxon>Bacteria</taxon>
        <taxon>Pseudomonadati</taxon>
        <taxon>Planctomycetota</taxon>
        <taxon>Planctomycetia</taxon>
        <taxon>Pirellulales</taxon>
        <taxon>Lacipirellulaceae</taxon>
        <taxon>Aeoliella</taxon>
    </lineage>
</organism>
<evidence type="ECO:0000256" key="2">
    <source>
        <dbReference type="ARBA" id="ARBA00022692"/>
    </source>
</evidence>
<dbReference type="InterPro" id="IPR004089">
    <property type="entry name" value="MCPsignal_dom"/>
</dbReference>
<proteinExistence type="predicted"/>
<dbReference type="AlphaFoldDB" id="A0A518AHL4"/>
<dbReference type="PANTHER" id="PTHR32089">
    <property type="entry name" value="METHYL-ACCEPTING CHEMOTAXIS PROTEIN MCPB"/>
    <property type="match status" value="1"/>
</dbReference>
<evidence type="ECO:0000256" key="6">
    <source>
        <dbReference type="PROSITE-ProRule" id="PRU00284"/>
    </source>
</evidence>
<keyword evidence="9" id="KW-1185">Reference proteome</keyword>
<dbReference type="Proteomes" id="UP000315750">
    <property type="component" value="Chromosome"/>
</dbReference>
<comment type="subcellular location">
    <subcellularLocation>
        <location evidence="1">Membrane</location>
        <topology evidence="1">Multi-pass membrane protein</topology>
    </subcellularLocation>
</comment>
<dbReference type="PROSITE" id="PS50111">
    <property type="entry name" value="CHEMOTAXIS_TRANSDUC_2"/>
    <property type="match status" value="1"/>
</dbReference>
<evidence type="ECO:0000256" key="3">
    <source>
        <dbReference type="ARBA" id="ARBA00022989"/>
    </source>
</evidence>
<dbReference type="Gene3D" id="1.10.287.950">
    <property type="entry name" value="Methyl-accepting chemotaxis protein"/>
    <property type="match status" value="1"/>
</dbReference>
<evidence type="ECO:0000256" key="5">
    <source>
        <dbReference type="ARBA" id="ARBA00023224"/>
    </source>
</evidence>
<dbReference type="SUPFAM" id="SSF58104">
    <property type="entry name" value="Methyl-accepting chemotaxis protein (MCP) signaling domain"/>
    <property type="match status" value="1"/>
</dbReference>
<evidence type="ECO:0000313" key="9">
    <source>
        <dbReference type="Proteomes" id="UP000315750"/>
    </source>
</evidence>
<evidence type="ECO:0000259" key="7">
    <source>
        <dbReference type="PROSITE" id="PS50111"/>
    </source>
</evidence>
<evidence type="ECO:0000256" key="1">
    <source>
        <dbReference type="ARBA" id="ARBA00004141"/>
    </source>
</evidence>
<dbReference type="Pfam" id="PF00015">
    <property type="entry name" value="MCPsignal"/>
    <property type="match status" value="1"/>
</dbReference>
<protein>
    <submittedName>
        <fullName evidence="8">Methyl-accepting chemotaxis protein CtpH</fullName>
    </submittedName>
</protein>
<accession>A0A518AHL4</accession>
<feature type="domain" description="Methyl-accepting transducer" evidence="7">
    <location>
        <begin position="1"/>
        <end position="126"/>
    </location>
</feature>
<dbReference type="GO" id="GO:0007165">
    <property type="term" value="P:signal transduction"/>
    <property type="evidence" value="ECO:0007669"/>
    <property type="project" value="UniProtKB-KW"/>
</dbReference>
<gene>
    <name evidence="8" type="primary">ctpH</name>
    <name evidence="8" type="ORF">Pan181_03970</name>
</gene>
<dbReference type="PANTHER" id="PTHR32089:SF119">
    <property type="entry name" value="METHYL-ACCEPTING CHEMOTAXIS PROTEIN CTPL"/>
    <property type="match status" value="1"/>
</dbReference>
<reference evidence="8 9" key="1">
    <citation type="submission" date="2019-02" db="EMBL/GenBank/DDBJ databases">
        <title>Deep-cultivation of Planctomycetes and their phenomic and genomic characterization uncovers novel biology.</title>
        <authorList>
            <person name="Wiegand S."/>
            <person name="Jogler M."/>
            <person name="Boedeker C."/>
            <person name="Pinto D."/>
            <person name="Vollmers J."/>
            <person name="Rivas-Marin E."/>
            <person name="Kohn T."/>
            <person name="Peeters S.H."/>
            <person name="Heuer A."/>
            <person name="Rast P."/>
            <person name="Oberbeckmann S."/>
            <person name="Bunk B."/>
            <person name="Jeske O."/>
            <person name="Meyerdierks A."/>
            <person name="Storesund J.E."/>
            <person name="Kallscheuer N."/>
            <person name="Luecker S."/>
            <person name="Lage O.M."/>
            <person name="Pohl T."/>
            <person name="Merkel B.J."/>
            <person name="Hornburger P."/>
            <person name="Mueller R.-W."/>
            <person name="Bruemmer F."/>
            <person name="Labrenz M."/>
            <person name="Spormann A.M."/>
            <person name="Op den Camp H."/>
            <person name="Overmann J."/>
            <person name="Amann R."/>
            <person name="Jetten M.S.M."/>
            <person name="Mascher T."/>
            <person name="Medema M.H."/>
            <person name="Devos D.P."/>
            <person name="Kaster A.-K."/>
            <person name="Ovreas L."/>
            <person name="Rohde M."/>
            <person name="Galperin M.Y."/>
            <person name="Jogler C."/>
        </authorList>
    </citation>
    <scope>NUCLEOTIDE SEQUENCE [LARGE SCALE GENOMIC DNA]</scope>
    <source>
        <strain evidence="8 9">Pan181</strain>
    </source>
</reference>
<name>A0A518AHL4_9BACT</name>
<dbReference type="KEGG" id="amuc:Pan181_03970"/>
<keyword evidence="2" id="KW-0812">Transmembrane</keyword>
<evidence type="ECO:0000256" key="4">
    <source>
        <dbReference type="ARBA" id="ARBA00023136"/>
    </source>
</evidence>
<dbReference type="GO" id="GO:0016020">
    <property type="term" value="C:membrane"/>
    <property type="evidence" value="ECO:0007669"/>
    <property type="project" value="UniProtKB-SubCell"/>
</dbReference>
<sequence length="225" mass="24231">MLALNATIEAARAGDVGRGFGVVATEVKELARQSADASEDIRKRIEYVQDQVSRAEQAVASISEDVSGMSLISQSIATALEQQRATTQEIARNVAENSSAAQSVARQVSESATVCGMITKSVVEIDSAVKKVVTGAGESQHASDELTAISDELLEFGKHRKANHKRFDSIPIKAAHGKWRVKLAEILGTCRASRKSKPSTQPYTPWRGRSSISITKAIVAKRPWS</sequence>